<organism evidence="2">
    <name type="scientific">Arundo donax</name>
    <name type="common">Giant reed</name>
    <name type="synonym">Donax arundinaceus</name>
    <dbReference type="NCBI Taxonomy" id="35708"/>
    <lineage>
        <taxon>Eukaryota</taxon>
        <taxon>Viridiplantae</taxon>
        <taxon>Streptophyta</taxon>
        <taxon>Embryophyta</taxon>
        <taxon>Tracheophyta</taxon>
        <taxon>Spermatophyta</taxon>
        <taxon>Magnoliopsida</taxon>
        <taxon>Liliopsida</taxon>
        <taxon>Poales</taxon>
        <taxon>Poaceae</taxon>
        <taxon>PACMAD clade</taxon>
        <taxon>Arundinoideae</taxon>
        <taxon>Arundineae</taxon>
        <taxon>Arundo</taxon>
    </lineage>
</organism>
<name>A0A0A9EE83_ARUDO</name>
<proteinExistence type="predicted"/>
<feature type="region of interest" description="Disordered" evidence="1">
    <location>
        <begin position="1"/>
        <end position="30"/>
    </location>
</feature>
<evidence type="ECO:0000256" key="1">
    <source>
        <dbReference type="SAM" id="MobiDB-lite"/>
    </source>
</evidence>
<dbReference type="EMBL" id="GBRH01201740">
    <property type="protein sequence ID" value="JAD96155.1"/>
    <property type="molecule type" value="Transcribed_RNA"/>
</dbReference>
<evidence type="ECO:0000313" key="2">
    <source>
        <dbReference type="EMBL" id="JAD96155.1"/>
    </source>
</evidence>
<dbReference type="AlphaFoldDB" id="A0A0A9EE83"/>
<sequence>MGSANAAVLPLPVSAMPSTSSPASARGMHRRCTAVGRRMPRASHVSTSH</sequence>
<reference evidence="2" key="2">
    <citation type="journal article" date="2015" name="Data Brief">
        <title>Shoot transcriptome of the giant reed, Arundo donax.</title>
        <authorList>
            <person name="Barrero R.A."/>
            <person name="Guerrero F.D."/>
            <person name="Moolhuijzen P."/>
            <person name="Goolsby J.A."/>
            <person name="Tidwell J."/>
            <person name="Bellgard S.E."/>
            <person name="Bellgard M.I."/>
        </authorList>
    </citation>
    <scope>NUCLEOTIDE SEQUENCE</scope>
    <source>
        <tissue evidence="2">Shoot tissue taken approximately 20 cm above the soil surface</tissue>
    </source>
</reference>
<protein>
    <submittedName>
        <fullName evidence="2">Uncharacterized protein</fullName>
    </submittedName>
</protein>
<accession>A0A0A9EE83</accession>
<reference evidence="2" key="1">
    <citation type="submission" date="2014-09" db="EMBL/GenBank/DDBJ databases">
        <authorList>
            <person name="Magalhaes I.L.F."/>
            <person name="Oliveira U."/>
            <person name="Santos F.R."/>
            <person name="Vidigal T.H.D.A."/>
            <person name="Brescovit A.D."/>
            <person name="Santos A.J."/>
        </authorList>
    </citation>
    <scope>NUCLEOTIDE SEQUENCE</scope>
    <source>
        <tissue evidence="2">Shoot tissue taken approximately 20 cm above the soil surface</tissue>
    </source>
</reference>
<feature type="compositionally biased region" description="Low complexity" evidence="1">
    <location>
        <begin position="12"/>
        <end position="25"/>
    </location>
</feature>